<dbReference type="NCBIfam" id="NF040662">
    <property type="entry name" value="attach_TipJ_rel"/>
    <property type="match status" value="1"/>
</dbReference>
<feature type="region of interest" description="Disordered" evidence="1">
    <location>
        <begin position="101"/>
        <end position="139"/>
    </location>
</feature>
<name>A0A7H8UKD7_ENTCL</name>
<evidence type="ECO:0000256" key="1">
    <source>
        <dbReference type="SAM" id="MobiDB-lite"/>
    </source>
</evidence>
<proteinExistence type="predicted"/>
<evidence type="ECO:0000313" key="4">
    <source>
        <dbReference type="Proteomes" id="UP000509421"/>
    </source>
</evidence>
<dbReference type="EMBL" id="CP056117">
    <property type="protein sequence ID" value="QLA00361.1"/>
    <property type="molecule type" value="Genomic_DNA"/>
</dbReference>
<dbReference type="AlphaFoldDB" id="A0A7H8UKD7"/>
<dbReference type="EMBL" id="CP056117">
    <property type="protein sequence ID" value="QLA00304.1"/>
    <property type="molecule type" value="Genomic_DNA"/>
</dbReference>
<evidence type="ECO:0000313" key="2">
    <source>
        <dbReference type="EMBL" id="QLA00304.1"/>
    </source>
</evidence>
<feature type="compositionally biased region" description="Polar residues" evidence="1">
    <location>
        <begin position="105"/>
        <end position="126"/>
    </location>
</feature>
<evidence type="ECO:0000313" key="3">
    <source>
        <dbReference type="EMBL" id="QLA00361.1"/>
    </source>
</evidence>
<dbReference type="RefSeq" id="WP_176611100.1">
    <property type="nucleotide sequence ID" value="NZ_CP056117.1"/>
</dbReference>
<organism evidence="3 4">
    <name type="scientific">Enterobacter cloacae</name>
    <dbReference type="NCBI Taxonomy" id="550"/>
    <lineage>
        <taxon>Bacteria</taxon>
        <taxon>Pseudomonadati</taxon>
        <taxon>Pseudomonadota</taxon>
        <taxon>Gammaproteobacteria</taxon>
        <taxon>Enterobacterales</taxon>
        <taxon>Enterobacteriaceae</taxon>
        <taxon>Enterobacter</taxon>
        <taxon>Enterobacter cloacae complex</taxon>
    </lineage>
</organism>
<sequence>MPVIEIQRVPGMPKDRAVVKAGTVFSEWLGQESFHRDIRINRNGKELQPDDELAFQLQDNDRVIIFDQPKSGGLVGTLLNPLEHLNPIKFTQKVLSSFMPKPNASAASGNSKTSPNNSLKGQTNIARNGEAKPDNFGQVRSFPDLTQESVFEYVPGGSDNTWLKYVTEIMCFGLGKYDISSVRFSETNLGSMAGASYTIYQPGEVIPQVIEGYQFDDVDGQELLGPNEKEGTPIESATANNVVSGVYAGGEIAIKIVQQADFDYFLGLILPHPVTFTINVTRPVPGGSVTEDVQLSGSMISIVESDDGSVVDPVEYYTFTFNKISAPGFDLSGVTINTTKFILADNGTLVVGPFISPVQSTQLWIHVIAGYAGQHNDSFKIKWWKVDDDNNQIPGTEETVTYAIVEGIKGVSKTYYRTYKQTPAAGYGRYAVSLERITNSASDSKIQLEEIHAINVRTNVVHPDDTLVKIVVRATENATGSRDRKYNALITRHVISYNMATQQVDYSLRPSRKFADIALFNWLVVGQQPESSIDIYGLYQIQAEIDAIDPRLGYFDYTFDDEDVSLGSRMESICDAASVLVYDDNGVLSFTRDSKKTSAATIFNRSNTKPDGYSLSYDMTLPGGYDGVEVQFRNPDTNKQDFIRYRITGSAIVEGAPTKPKKFEMLYIRNRFQADERALRECKRLIYSRMTMSVTAMADGEWVNIGDMVQVPDTYDTNQQAGYIVSRVGNDFETSERINFSGTMYVQVTDSSGATTARYLATPRTDTAFGFTAAIPDIKLNLFDGVDVQSPSRYAIATSEELDAGRWTITAKQPDGKGNTALTLAEYSDLIYQ</sequence>
<accession>A0A7H8UKD7</accession>
<protein>
    <submittedName>
        <fullName evidence="3">MoaD/ThiS family protein</fullName>
    </submittedName>
</protein>
<gene>
    <name evidence="2" type="ORF">HWQ14_22740</name>
    <name evidence="3" type="ORF">HWQ14_23065</name>
</gene>
<dbReference type="Proteomes" id="UP000509421">
    <property type="component" value="Chromosome"/>
</dbReference>
<reference evidence="3 4" key="1">
    <citation type="submission" date="2020-06" db="EMBL/GenBank/DDBJ databases">
        <title>Long-read sequencing of DSM26481-BlokeschLab.</title>
        <authorList>
            <person name="Blokesch M."/>
        </authorList>
    </citation>
    <scope>NUCLEOTIDE SEQUENCE [LARGE SCALE GENOMIC DNA]</scope>
    <source>
        <strain evidence="3 4">DSM 26481</strain>
    </source>
</reference>